<gene>
    <name evidence="1" type="ORF">METZ01_LOCUS24101</name>
</gene>
<dbReference type="EMBL" id="UINC01001116">
    <property type="protein sequence ID" value="SUZ71247.1"/>
    <property type="molecule type" value="Genomic_DNA"/>
</dbReference>
<dbReference type="AlphaFoldDB" id="A0A381PZ72"/>
<reference evidence="1" key="1">
    <citation type="submission" date="2018-05" db="EMBL/GenBank/DDBJ databases">
        <authorList>
            <person name="Lanie J.A."/>
            <person name="Ng W.-L."/>
            <person name="Kazmierczak K.M."/>
            <person name="Andrzejewski T.M."/>
            <person name="Davidsen T.M."/>
            <person name="Wayne K.J."/>
            <person name="Tettelin H."/>
            <person name="Glass J.I."/>
            <person name="Rusch D."/>
            <person name="Podicherti R."/>
            <person name="Tsui H.-C.T."/>
            <person name="Winkler M.E."/>
        </authorList>
    </citation>
    <scope>NUCLEOTIDE SEQUENCE</scope>
</reference>
<name>A0A381PZ72_9ZZZZ</name>
<evidence type="ECO:0000313" key="1">
    <source>
        <dbReference type="EMBL" id="SUZ71247.1"/>
    </source>
</evidence>
<sequence>MEERCVRNRLLTGWGLELKDVAQDLNPEEEIAVDIAIELCRLDPNGLSQRSMTPNDQPQVSEDLLAAATAFDPTDEPPGDDPSLDALWLACGGGDPRSCDDLFYSAPRHSPYEQFAFSCGGRKNMDCSLLLGIEHPEGALTSLSPPPGEDEDLDQWWILCAEGSSRACGELRLIAPNQSLYAQFGTSCGARGTTYCTLILEDDGEPPTLKTLTSDQTAPGQDELLDQLWRLCGNLDARACKDLSKFAPIDSLYVRFGVSCGGRAVAPCARLFADLNA</sequence>
<protein>
    <submittedName>
        <fullName evidence="1">Uncharacterized protein</fullName>
    </submittedName>
</protein>
<organism evidence="1">
    <name type="scientific">marine metagenome</name>
    <dbReference type="NCBI Taxonomy" id="408172"/>
    <lineage>
        <taxon>unclassified sequences</taxon>
        <taxon>metagenomes</taxon>
        <taxon>ecological metagenomes</taxon>
    </lineage>
</organism>
<accession>A0A381PZ72</accession>
<proteinExistence type="predicted"/>